<keyword evidence="3 4" id="KW-0443">Lipid metabolism</keyword>
<comment type="caution">
    <text evidence="6">The sequence shown here is derived from an EMBL/GenBank/DDBJ whole genome shotgun (WGS) entry which is preliminary data.</text>
</comment>
<accession>A0A4Q8Y423</accession>
<evidence type="ECO:0000256" key="2">
    <source>
        <dbReference type="ARBA" id="ARBA00022963"/>
    </source>
</evidence>
<proteinExistence type="predicted"/>
<dbReference type="GO" id="GO:0016787">
    <property type="term" value="F:hydrolase activity"/>
    <property type="evidence" value="ECO:0007669"/>
    <property type="project" value="UniProtKB-UniRule"/>
</dbReference>
<dbReference type="PANTHER" id="PTHR14226">
    <property type="entry name" value="NEUROPATHY TARGET ESTERASE/SWISS CHEESE D.MELANOGASTER"/>
    <property type="match status" value="1"/>
</dbReference>
<dbReference type="InterPro" id="IPR016035">
    <property type="entry name" value="Acyl_Trfase/lysoPLipase"/>
</dbReference>
<gene>
    <name evidence="6" type="ORF">ELI03_03125</name>
</gene>
<dbReference type="SUPFAM" id="SSF52151">
    <property type="entry name" value="FabD/lysophospholipase-like"/>
    <property type="match status" value="1"/>
</dbReference>
<dbReference type="RefSeq" id="WP_130677192.1">
    <property type="nucleotide sequence ID" value="NZ_SIPB01000001.1"/>
</dbReference>
<comment type="caution">
    <text evidence="4">Lacks conserved residue(s) required for the propagation of feature annotation.</text>
</comment>
<protein>
    <submittedName>
        <fullName evidence="6">Patatin-like phospholipase family protein</fullName>
    </submittedName>
</protein>
<sequence>MNKHTGVKKIIADSAVVASSERGPRTLNLALQGGGAHGAFTWGVLDRLLEEPNLSLEGVVATSAGAMNAAVLAYGLAEGGRSGAQTALANFWRRVSHASASGPLQPTIFDKITGSRALEFSPAFMMFDIVTRLMSPYQFNPFNFNPLRQVLEQSVDMNAIRMARCPVKLSICATNVRTGKVKVFGNDELSIDAIMASACLPFLFQAVEIEGESYWDGGYMGNPAIFPLIYGCDTPDVLVVHINPIERAEVPRTASEILNRINEISFNSSLLREMRAVAFVTDLIDASPESTGNLKRIFVHGISDDETMKSLSVSSKLNADWGALVDLRDRGRECADMWLLANYQDIGKRSTVDIRERYL</sequence>
<dbReference type="Gene3D" id="3.40.1090.10">
    <property type="entry name" value="Cytosolic phospholipase A2 catalytic domain"/>
    <property type="match status" value="2"/>
</dbReference>
<evidence type="ECO:0000256" key="1">
    <source>
        <dbReference type="ARBA" id="ARBA00022801"/>
    </source>
</evidence>
<keyword evidence="1 4" id="KW-0378">Hydrolase</keyword>
<dbReference type="InterPro" id="IPR002641">
    <property type="entry name" value="PNPLA_dom"/>
</dbReference>
<dbReference type="PANTHER" id="PTHR14226:SF78">
    <property type="entry name" value="SLR0060 PROTEIN"/>
    <property type="match status" value="1"/>
</dbReference>
<dbReference type="PROSITE" id="PS51635">
    <property type="entry name" value="PNPLA"/>
    <property type="match status" value="1"/>
</dbReference>
<reference evidence="6 7" key="1">
    <citation type="submission" date="2019-02" db="EMBL/GenBank/DDBJ databases">
        <title>The genomic architecture of introgression among sibling species of bacteria.</title>
        <authorList>
            <person name="Cavassim M.I.A."/>
            <person name="Moeskjaer S."/>
            <person name="Moslemi C."/>
            <person name="Fields B."/>
            <person name="Bachmann A."/>
            <person name="Vilhjalmsson B."/>
            <person name="Schierup M.H."/>
            <person name="Young J.P.W."/>
            <person name="Andersen S.U."/>
        </authorList>
    </citation>
    <scope>NUCLEOTIDE SEQUENCE [LARGE SCALE GENOMIC DNA]</scope>
    <source>
        <strain evidence="6 7">SM145A</strain>
    </source>
</reference>
<dbReference type="AlphaFoldDB" id="A0A4Q8Y423"/>
<keyword evidence="2 4" id="KW-0442">Lipid degradation</keyword>
<dbReference type="GO" id="GO:0016042">
    <property type="term" value="P:lipid catabolic process"/>
    <property type="evidence" value="ECO:0007669"/>
    <property type="project" value="UniProtKB-UniRule"/>
</dbReference>
<dbReference type="Pfam" id="PF01734">
    <property type="entry name" value="Patatin"/>
    <property type="match status" value="1"/>
</dbReference>
<feature type="active site" description="Nucleophile" evidence="4">
    <location>
        <position position="63"/>
    </location>
</feature>
<feature type="short sequence motif" description="DGA/G" evidence="4">
    <location>
        <begin position="216"/>
        <end position="218"/>
    </location>
</feature>
<dbReference type="EMBL" id="SIPC01000001">
    <property type="protein sequence ID" value="TAX70814.1"/>
    <property type="molecule type" value="Genomic_DNA"/>
</dbReference>
<evidence type="ECO:0000313" key="6">
    <source>
        <dbReference type="EMBL" id="TAX70814.1"/>
    </source>
</evidence>
<organism evidence="6 7">
    <name type="scientific">Rhizobium leguminosarum</name>
    <dbReference type="NCBI Taxonomy" id="384"/>
    <lineage>
        <taxon>Bacteria</taxon>
        <taxon>Pseudomonadati</taxon>
        <taxon>Pseudomonadota</taxon>
        <taxon>Alphaproteobacteria</taxon>
        <taxon>Hyphomicrobiales</taxon>
        <taxon>Rhizobiaceae</taxon>
        <taxon>Rhizobium/Agrobacterium group</taxon>
        <taxon>Rhizobium</taxon>
    </lineage>
</organism>
<name>A0A4Q8Y423_RHILE</name>
<dbReference type="InterPro" id="IPR050301">
    <property type="entry name" value="NTE"/>
</dbReference>
<evidence type="ECO:0000259" key="5">
    <source>
        <dbReference type="PROSITE" id="PS51635"/>
    </source>
</evidence>
<feature type="short sequence motif" description="GXGXXG" evidence="4">
    <location>
        <begin position="33"/>
        <end position="38"/>
    </location>
</feature>
<evidence type="ECO:0000256" key="4">
    <source>
        <dbReference type="PROSITE-ProRule" id="PRU01161"/>
    </source>
</evidence>
<feature type="domain" description="PNPLA" evidence="5">
    <location>
        <begin position="29"/>
        <end position="229"/>
    </location>
</feature>
<evidence type="ECO:0000313" key="7">
    <source>
        <dbReference type="Proteomes" id="UP000293652"/>
    </source>
</evidence>
<evidence type="ECO:0000256" key="3">
    <source>
        <dbReference type="ARBA" id="ARBA00023098"/>
    </source>
</evidence>
<feature type="active site" description="Proton acceptor" evidence="4">
    <location>
        <position position="216"/>
    </location>
</feature>
<dbReference type="Proteomes" id="UP000293652">
    <property type="component" value="Unassembled WGS sequence"/>
</dbReference>